<organism evidence="1 2">
    <name type="scientific">Dallia pectoralis</name>
    <name type="common">Alaska blackfish</name>
    <dbReference type="NCBI Taxonomy" id="75939"/>
    <lineage>
        <taxon>Eukaryota</taxon>
        <taxon>Metazoa</taxon>
        <taxon>Chordata</taxon>
        <taxon>Craniata</taxon>
        <taxon>Vertebrata</taxon>
        <taxon>Euteleostomi</taxon>
        <taxon>Actinopterygii</taxon>
        <taxon>Neopterygii</taxon>
        <taxon>Teleostei</taxon>
        <taxon>Protacanthopterygii</taxon>
        <taxon>Esociformes</taxon>
        <taxon>Umbridae</taxon>
        <taxon>Dallia</taxon>
    </lineage>
</organism>
<comment type="caution">
    <text evidence="1">The sequence shown here is derived from an EMBL/GenBank/DDBJ whole genome shotgun (WGS) entry which is preliminary data.</text>
</comment>
<proteinExistence type="predicted"/>
<name>A0ACC2G1U5_DALPE</name>
<accession>A0ACC2G1U5</accession>
<evidence type="ECO:0000313" key="1">
    <source>
        <dbReference type="EMBL" id="KAJ7997602.1"/>
    </source>
</evidence>
<dbReference type="Proteomes" id="UP001157502">
    <property type="component" value="Chromosome 19"/>
</dbReference>
<evidence type="ECO:0000313" key="2">
    <source>
        <dbReference type="Proteomes" id="UP001157502"/>
    </source>
</evidence>
<protein>
    <submittedName>
        <fullName evidence="1">Uncharacterized protein</fullName>
    </submittedName>
</protein>
<gene>
    <name evidence="1" type="ORF">DPEC_G00230710</name>
</gene>
<reference evidence="1" key="1">
    <citation type="submission" date="2021-05" db="EMBL/GenBank/DDBJ databases">
        <authorList>
            <person name="Pan Q."/>
            <person name="Jouanno E."/>
            <person name="Zahm M."/>
            <person name="Klopp C."/>
            <person name="Cabau C."/>
            <person name="Louis A."/>
            <person name="Berthelot C."/>
            <person name="Parey E."/>
            <person name="Roest Crollius H."/>
            <person name="Montfort J."/>
            <person name="Robinson-Rechavi M."/>
            <person name="Bouchez O."/>
            <person name="Lampietro C."/>
            <person name="Lopez Roques C."/>
            <person name="Donnadieu C."/>
            <person name="Postlethwait J."/>
            <person name="Bobe J."/>
            <person name="Dillon D."/>
            <person name="Chandos A."/>
            <person name="von Hippel F."/>
            <person name="Guiguen Y."/>
        </authorList>
    </citation>
    <scope>NUCLEOTIDE SEQUENCE</scope>
    <source>
        <strain evidence="1">YG-Jan2019</strain>
    </source>
</reference>
<sequence length="469" mass="50944">MMGLFLIEPLVAVYAFASFLVVPLVQQYVYRRLWQDLTNTTYPLSDNGSRCATSNTSRHHEDIQKAASLFSLYSELFSMIPSVAVTLILVAYSDQRGRKITIVLPLIGSLVYALSFLAVSFFELNLYLLIASSFVSALFGGLGTFLGGCFSYVADLCEDGQQKTMRMAGVDMVIGLLSGVASISTGYFLQTAGFNWPFFTAALLQGVNLLYAIFILEETIKPPPDDPLGGCQRQNAIRHMVCGVYQLFAHASRRRNILLVLLLLILVSFSFANMGGLSLITLYELNQPLCWSSILIGYGSALTTTVFLTSFVGVMVFSRCGVPNLIIILIGILSVGIAMTLVAFAKTTLMMFLVRLPMLFAIMPFPVLRSMMSKVVSKTEQGALFACVACLDTISTGVSVAVFSSLYAATVSWCPGFCFLFAAGLCVIPLALLAGVGLLDVNKESSDSEAIIPEEEDLFGYESDSPLLI</sequence>
<keyword evidence="2" id="KW-1185">Reference proteome</keyword>
<dbReference type="EMBL" id="CM055746">
    <property type="protein sequence ID" value="KAJ7997602.1"/>
    <property type="molecule type" value="Genomic_DNA"/>
</dbReference>